<accession>A0A7G2C8B6</accession>
<name>A0A7G2C8B6_9TRYP</name>
<proteinExistence type="predicted"/>
<organism evidence="1 2">
    <name type="scientific">Angomonas deanei</name>
    <dbReference type="NCBI Taxonomy" id="59799"/>
    <lineage>
        <taxon>Eukaryota</taxon>
        <taxon>Discoba</taxon>
        <taxon>Euglenozoa</taxon>
        <taxon>Kinetoplastea</taxon>
        <taxon>Metakinetoplastina</taxon>
        <taxon>Trypanosomatida</taxon>
        <taxon>Trypanosomatidae</taxon>
        <taxon>Strigomonadinae</taxon>
        <taxon>Angomonas</taxon>
    </lineage>
</organism>
<keyword evidence="2" id="KW-1185">Reference proteome</keyword>
<dbReference type="AlphaFoldDB" id="A0A7G2C8B6"/>
<reference evidence="1 2" key="1">
    <citation type="submission" date="2020-08" db="EMBL/GenBank/DDBJ databases">
        <authorList>
            <person name="Newling K."/>
            <person name="Davey J."/>
            <person name="Forrester S."/>
        </authorList>
    </citation>
    <scope>NUCLEOTIDE SEQUENCE [LARGE SCALE GENOMIC DNA]</scope>
    <source>
        <strain evidence="2">Crithidia deanei Carvalho (ATCC PRA-265)</strain>
    </source>
</reference>
<sequence>MKAAAHLYLQFSNNYCGVVRNKLLHVDQLQEKQQLQLSSVLESKTINNMIVNSSVTKNIILQHEKELLALQNYFDVNERKLELQLKSDILAVLKASAPDAIKALSKESAPTSPSSTPVTVSKRRLESISIRRYNAVTNISEFVTVPAQTIQLTNPFLAKQDAKLLRSADPLAQTIVLDVSPLSSLKECVSSCCETDGDNSRKEEAACEHLMRLAHTKTSMLLLIGSEEEALALIRSIPSCELLLSGSCKDGFTPLKGHDVLKVLFTTRLWGANVILLCDRASGASGVMTQCIHDVLNLSSSWNIDMLSVGILGANPIDAVKSGPPSPAMLLVSEVLRQLRSGISKVVLERSGVKLPQLWTVQDEELLSRDYWDDGVHSGSIPLAVGARQHKGKKGKGMPMGEVRFNSTTAIRVFLPLRTEAFHSRRKVNSPSNEDTTAANGENPLVDLLRYIFGDAAVLL</sequence>
<evidence type="ECO:0000313" key="2">
    <source>
        <dbReference type="Proteomes" id="UP000515908"/>
    </source>
</evidence>
<protein>
    <submittedName>
        <fullName evidence="1">Uncharacterized protein</fullName>
    </submittedName>
</protein>
<dbReference type="EMBL" id="LR877148">
    <property type="protein sequence ID" value="CAD2214983.1"/>
    <property type="molecule type" value="Genomic_DNA"/>
</dbReference>
<dbReference type="Proteomes" id="UP000515908">
    <property type="component" value="Chromosome 04"/>
</dbReference>
<dbReference type="VEuPathDB" id="TriTrypDB:ADEAN_000243600"/>
<evidence type="ECO:0000313" key="1">
    <source>
        <dbReference type="EMBL" id="CAD2214983.1"/>
    </source>
</evidence>
<gene>
    <name evidence="1" type="ORF">ADEAN_000243600</name>
</gene>